<evidence type="ECO:0000256" key="1">
    <source>
        <dbReference type="ARBA" id="ARBA00006484"/>
    </source>
</evidence>
<dbReference type="PANTHER" id="PTHR24322:SF736">
    <property type="entry name" value="RETINOL DEHYDROGENASE 10"/>
    <property type="match status" value="1"/>
</dbReference>
<dbReference type="InterPro" id="IPR037119">
    <property type="entry name" value="Haem_oxidase_HugZ-like_sf"/>
</dbReference>
<dbReference type="Pfam" id="PF10615">
    <property type="entry name" value="DUF2470"/>
    <property type="match status" value="1"/>
</dbReference>
<evidence type="ECO:0000259" key="3">
    <source>
        <dbReference type="Pfam" id="PF10615"/>
    </source>
</evidence>
<dbReference type="InterPro" id="IPR019595">
    <property type="entry name" value="DUF2470"/>
</dbReference>
<keyword evidence="2" id="KW-0560">Oxidoreductase</keyword>
<name>A0AAF0E4S8_9BASI</name>
<dbReference type="Proteomes" id="UP001220961">
    <property type="component" value="Chromosome 1"/>
</dbReference>
<accession>A0AAF0E4S8</accession>
<protein>
    <recommendedName>
        <fullName evidence="3">DUF2470 domain-containing protein</fullName>
    </recommendedName>
</protein>
<evidence type="ECO:0000313" key="4">
    <source>
        <dbReference type="EMBL" id="WFD18176.1"/>
    </source>
</evidence>
<dbReference type="AlphaFoldDB" id="A0AAF0E4S8"/>
<organism evidence="4 5">
    <name type="scientific">Malassezia caprae</name>
    <dbReference type="NCBI Taxonomy" id="1381934"/>
    <lineage>
        <taxon>Eukaryota</taxon>
        <taxon>Fungi</taxon>
        <taxon>Dikarya</taxon>
        <taxon>Basidiomycota</taxon>
        <taxon>Ustilaginomycotina</taxon>
        <taxon>Malasseziomycetes</taxon>
        <taxon>Malasseziales</taxon>
        <taxon>Malasseziaceae</taxon>
        <taxon>Malassezia</taxon>
    </lineage>
</organism>
<dbReference type="PANTHER" id="PTHR24322">
    <property type="entry name" value="PKSB"/>
    <property type="match status" value="1"/>
</dbReference>
<evidence type="ECO:0000256" key="2">
    <source>
        <dbReference type="ARBA" id="ARBA00023002"/>
    </source>
</evidence>
<dbReference type="GO" id="GO:0016616">
    <property type="term" value="F:oxidoreductase activity, acting on the CH-OH group of donors, NAD or NADP as acceptor"/>
    <property type="evidence" value="ECO:0007669"/>
    <property type="project" value="TreeGrafter"/>
</dbReference>
<proteinExistence type="inferred from homology"/>
<dbReference type="Gene3D" id="3.40.50.720">
    <property type="entry name" value="NAD(P)-binding Rossmann-like Domain"/>
    <property type="match status" value="2"/>
</dbReference>
<dbReference type="EMBL" id="CP119908">
    <property type="protein sequence ID" value="WFD18176.1"/>
    <property type="molecule type" value="Genomic_DNA"/>
</dbReference>
<keyword evidence="5" id="KW-1185">Reference proteome</keyword>
<dbReference type="Gene3D" id="3.20.180.10">
    <property type="entry name" value="PNP-oxidase-like"/>
    <property type="match status" value="1"/>
</dbReference>
<dbReference type="SUPFAM" id="SSF51735">
    <property type="entry name" value="NAD(P)-binding Rossmann-fold domains"/>
    <property type="match status" value="1"/>
</dbReference>
<dbReference type="InterPro" id="IPR036291">
    <property type="entry name" value="NAD(P)-bd_dom_sf"/>
</dbReference>
<dbReference type="InterPro" id="IPR002347">
    <property type="entry name" value="SDR_fam"/>
</dbReference>
<reference evidence="4" key="1">
    <citation type="submission" date="2023-03" db="EMBL/GenBank/DDBJ databases">
        <title>Mating type loci evolution in Malassezia.</title>
        <authorList>
            <person name="Coelho M.A."/>
        </authorList>
    </citation>
    <scope>NUCLEOTIDE SEQUENCE</scope>
    <source>
        <strain evidence="4">CBS 10434</strain>
    </source>
</reference>
<evidence type="ECO:0000313" key="5">
    <source>
        <dbReference type="Proteomes" id="UP001220961"/>
    </source>
</evidence>
<feature type="non-terminal residue" evidence="4">
    <location>
        <position position="379"/>
    </location>
</feature>
<feature type="domain" description="DUF2470" evidence="3">
    <location>
        <begin position="10"/>
        <end position="94"/>
    </location>
</feature>
<gene>
    <name evidence="4" type="ORF">MCAP1_000383a</name>
</gene>
<dbReference type="Pfam" id="PF00106">
    <property type="entry name" value="adh_short"/>
    <property type="match status" value="1"/>
</dbReference>
<comment type="similarity">
    <text evidence="1">Belongs to the short-chain dehydrogenases/reductases (SDR) family.</text>
</comment>
<dbReference type="PRINTS" id="PR00081">
    <property type="entry name" value="GDHRDH"/>
</dbReference>
<sequence length="379" mass="42531">MKEDVVAGLSQRICDHMNSDHADAVAHLCMFHARLPCLPSWSSMESITATDMRLQYKSPGDENGTSSAKLCNIYISFDPPLESSMDARKRLVAMSRESEERNRELYKQGLAMFYMAFKIIAGTCLVFCMCHLLQHLNSAWTNAAPVPADAALWPFWLWTTLAKRSRPELTSETWKNQTVLITGGSKGLGATVARLLVDRGAKVISLDKSKPSFKHANISAYNCDVSKQHEVVSVARSIMSTHGPPTIVINNAADYVASKHALVGLHESLRFELDTIYKTPYVRTTLVTPGQMDETSMFSGIQYNRFARFFAPCVQVESVAEAIVDALEKQESRTIVKPWYVAAAPLLRILPSIVHDGIQWVREERLMNRHWARIMPCPR</sequence>